<reference evidence="1 2" key="2">
    <citation type="submission" date="2017-12" db="EMBL/GenBank/DDBJ databases">
        <title>Genome sequence of Rhizobium sullae HCNT1 isolated from Sulla coronaria nodules and featuring peculiar denitrification phenotypes.</title>
        <authorList>
            <person name="De Diego-Diaz B."/>
            <person name="Treu L."/>
            <person name="Campanaro S."/>
            <person name="Da Silva Duarte V."/>
            <person name="Basaglia M."/>
            <person name="Favaro L."/>
            <person name="Casella S."/>
            <person name="Squartini A."/>
        </authorList>
    </citation>
    <scope>NUCLEOTIDE SEQUENCE [LARGE SCALE GENOMIC DNA]</scope>
    <source>
        <strain evidence="1 2">HCNT1</strain>
    </source>
</reference>
<name>A0A2N0DDH2_RHISU</name>
<dbReference type="InterPro" id="IPR018841">
    <property type="entry name" value="DUF2442"/>
</dbReference>
<evidence type="ECO:0000313" key="1">
    <source>
        <dbReference type="EMBL" id="PKA44150.1"/>
    </source>
</evidence>
<dbReference type="Gene3D" id="3.30.2020.40">
    <property type="entry name" value="Uncharacterised protein PF10387, DUF2442"/>
    <property type="match status" value="1"/>
</dbReference>
<evidence type="ECO:0000313" key="2">
    <source>
        <dbReference type="Proteomes" id="UP000232164"/>
    </source>
</evidence>
<dbReference type="EMBL" id="PIQN01000005">
    <property type="protein sequence ID" value="PKA44150.1"/>
    <property type="molecule type" value="Genomic_DNA"/>
</dbReference>
<dbReference type="Pfam" id="PF10387">
    <property type="entry name" value="DUF2442"/>
    <property type="match status" value="1"/>
</dbReference>
<dbReference type="AlphaFoldDB" id="A0A2N0DDH2"/>
<reference evidence="1 2" key="1">
    <citation type="submission" date="2017-11" db="EMBL/GenBank/DDBJ databases">
        <authorList>
            <person name="Han C.G."/>
        </authorList>
    </citation>
    <scope>NUCLEOTIDE SEQUENCE [LARGE SCALE GENOMIC DNA]</scope>
    <source>
        <strain evidence="1 2">HCNT1</strain>
    </source>
</reference>
<sequence>MAQGLEKATDDQLAAIEIFGRGCGLYWEALDVDLSILDLLAGIFVPSLHGARRAGRRDRVEAVAAPANGGKGGWVAQECQMNVDGRQGPSEPD</sequence>
<organism evidence="1 2">
    <name type="scientific">Rhizobium sullae</name>
    <name type="common">Rhizobium hedysari</name>
    <dbReference type="NCBI Taxonomy" id="50338"/>
    <lineage>
        <taxon>Bacteria</taxon>
        <taxon>Pseudomonadati</taxon>
        <taxon>Pseudomonadota</taxon>
        <taxon>Alphaproteobacteria</taxon>
        <taxon>Hyphomicrobiales</taxon>
        <taxon>Rhizobiaceae</taxon>
        <taxon>Rhizobium/Agrobacterium group</taxon>
        <taxon>Rhizobium</taxon>
    </lineage>
</organism>
<protein>
    <submittedName>
        <fullName evidence="1">DUF2442 domain-containing protein</fullName>
    </submittedName>
</protein>
<dbReference type="Proteomes" id="UP000232164">
    <property type="component" value="Unassembled WGS sequence"/>
</dbReference>
<proteinExistence type="predicted"/>
<comment type="caution">
    <text evidence="1">The sequence shown here is derived from an EMBL/GenBank/DDBJ whole genome shotgun (WGS) entry which is preliminary data.</text>
</comment>
<accession>A0A2N0DDH2</accession>
<gene>
    <name evidence="1" type="ORF">CWR43_07590</name>
</gene>